<comment type="caution">
    <text evidence="2">The sequence shown here is derived from an EMBL/GenBank/DDBJ whole genome shotgun (WGS) entry which is preliminary data.</text>
</comment>
<evidence type="ECO:0000256" key="1">
    <source>
        <dbReference type="SAM" id="SignalP"/>
    </source>
</evidence>
<proteinExistence type="predicted"/>
<reference evidence="2 3" key="2">
    <citation type="journal article" date="2017" name="Front. Plant Sci.">
        <title>Gene Classification and Mining of Molecular Markers Useful in Red Clover (Trifolium pratense) Breeding.</title>
        <authorList>
            <person name="Istvanek J."/>
            <person name="Dluhosova J."/>
            <person name="Dluhos P."/>
            <person name="Patkova L."/>
            <person name="Nedelnik J."/>
            <person name="Repkova J."/>
        </authorList>
    </citation>
    <scope>NUCLEOTIDE SEQUENCE [LARGE SCALE GENOMIC DNA]</scope>
    <source>
        <strain evidence="3">cv. Tatra</strain>
        <tissue evidence="2">Young leaves</tissue>
    </source>
</reference>
<accession>A0A2K3PEY4</accession>
<feature type="chain" id="PRO_5014335516" evidence="1">
    <location>
        <begin position="28"/>
        <end position="183"/>
    </location>
</feature>
<dbReference type="EMBL" id="ASHM01006391">
    <property type="protein sequence ID" value="PNY13851.1"/>
    <property type="molecule type" value="Genomic_DNA"/>
</dbReference>
<feature type="signal peptide" evidence="1">
    <location>
        <begin position="1"/>
        <end position="27"/>
    </location>
</feature>
<gene>
    <name evidence="2" type="ORF">L195_g010519</name>
</gene>
<keyword evidence="1" id="KW-0732">Signal</keyword>
<organism evidence="2 3">
    <name type="scientific">Trifolium pratense</name>
    <name type="common">Red clover</name>
    <dbReference type="NCBI Taxonomy" id="57577"/>
    <lineage>
        <taxon>Eukaryota</taxon>
        <taxon>Viridiplantae</taxon>
        <taxon>Streptophyta</taxon>
        <taxon>Embryophyta</taxon>
        <taxon>Tracheophyta</taxon>
        <taxon>Spermatophyta</taxon>
        <taxon>Magnoliopsida</taxon>
        <taxon>eudicotyledons</taxon>
        <taxon>Gunneridae</taxon>
        <taxon>Pentapetalae</taxon>
        <taxon>rosids</taxon>
        <taxon>fabids</taxon>
        <taxon>Fabales</taxon>
        <taxon>Fabaceae</taxon>
        <taxon>Papilionoideae</taxon>
        <taxon>50 kb inversion clade</taxon>
        <taxon>NPAAA clade</taxon>
        <taxon>Hologalegina</taxon>
        <taxon>IRL clade</taxon>
        <taxon>Trifolieae</taxon>
        <taxon>Trifolium</taxon>
    </lineage>
</organism>
<dbReference type="AlphaFoldDB" id="A0A2K3PEY4"/>
<evidence type="ECO:0000313" key="3">
    <source>
        <dbReference type="Proteomes" id="UP000236291"/>
    </source>
</evidence>
<dbReference type="Proteomes" id="UP000236291">
    <property type="component" value="Unassembled WGS sequence"/>
</dbReference>
<dbReference type="STRING" id="57577.A0A2K3PEY4"/>
<sequence length="183" mass="19480">MASNLCSCRCFFIFVVLSIFTVTPATSQPQTSDSCNGIFLSYAYNRGAKLPPNVSDQVEQPYRFESTLRVLNNGLVELKSWKVFVGFRHQEWLVSASNAVLADGRSIPSAVGNGTIFAGSSVIDLKTAAETAGDLTQMQVQVEMVGTTLGVAPPSVPMPSTINLANDGFVCGEPASQGSYAVM</sequence>
<reference evidence="2 3" key="1">
    <citation type="journal article" date="2014" name="Am. J. Bot.">
        <title>Genome assembly and annotation for red clover (Trifolium pratense; Fabaceae).</title>
        <authorList>
            <person name="Istvanek J."/>
            <person name="Jaros M."/>
            <person name="Krenek A."/>
            <person name="Repkova J."/>
        </authorList>
    </citation>
    <scope>NUCLEOTIDE SEQUENCE [LARGE SCALE GENOMIC DNA]</scope>
    <source>
        <strain evidence="3">cv. Tatra</strain>
        <tissue evidence="2">Young leaves</tissue>
    </source>
</reference>
<protein>
    <submittedName>
        <fullName evidence="2">Cobra-like protein 7-like</fullName>
    </submittedName>
</protein>
<evidence type="ECO:0000313" key="2">
    <source>
        <dbReference type="EMBL" id="PNY13851.1"/>
    </source>
</evidence>
<name>A0A2K3PEY4_TRIPR</name>
<dbReference type="PANTHER" id="PTHR31052:SF3">
    <property type="entry name" value="COBRA-LIKE PROTEIN 7"/>
    <property type="match status" value="1"/>
</dbReference>
<dbReference type="PANTHER" id="PTHR31052">
    <property type="entry name" value="COBRA-LIKE PROTEIN 7"/>
    <property type="match status" value="1"/>
</dbReference>